<comment type="subcellular location">
    <subcellularLocation>
        <location evidence="1">Cell membrane</location>
        <topology evidence="1">Multi-pass membrane protein</topology>
    </subcellularLocation>
</comment>
<dbReference type="AlphaFoldDB" id="A0A545AVA0"/>
<feature type="transmembrane region" description="Helical" evidence="6">
    <location>
        <begin position="145"/>
        <end position="165"/>
    </location>
</feature>
<evidence type="ECO:0000256" key="6">
    <source>
        <dbReference type="SAM" id="Phobius"/>
    </source>
</evidence>
<feature type="transmembrane region" description="Helical" evidence="6">
    <location>
        <begin position="348"/>
        <end position="381"/>
    </location>
</feature>
<dbReference type="InterPro" id="IPR003838">
    <property type="entry name" value="ABC3_permease_C"/>
</dbReference>
<evidence type="ECO:0000256" key="5">
    <source>
        <dbReference type="ARBA" id="ARBA00023136"/>
    </source>
</evidence>
<proteinExistence type="predicted"/>
<dbReference type="RefSeq" id="WP_142704123.1">
    <property type="nucleotide sequence ID" value="NZ_VIRS01000005.1"/>
</dbReference>
<feature type="transmembrane region" description="Helical" evidence="6">
    <location>
        <begin position="306"/>
        <end position="327"/>
    </location>
</feature>
<feature type="transmembrane region" description="Helical" evidence="6">
    <location>
        <begin position="57"/>
        <end position="80"/>
    </location>
</feature>
<evidence type="ECO:0000256" key="4">
    <source>
        <dbReference type="ARBA" id="ARBA00022989"/>
    </source>
</evidence>
<keyword evidence="4 6" id="KW-1133">Transmembrane helix</keyword>
<feature type="transmembrane region" description="Helical" evidence="6">
    <location>
        <begin position="226"/>
        <end position="252"/>
    </location>
</feature>
<dbReference type="Pfam" id="PF02687">
    <property type="entry name" value="FtsX"/>
    <property type="match status" value="1"/>
</dbReference>
<comment type="caution">
    <text evidence="8">The sequence shown here is derived from an EMBL/GenBank/DDBJ whole genome shotgun (WGS) entry which is preliminary data.</text>
</comment>
<dbReference type="GO" id="GO:0005886">
    <property type="term" value="C:plasma membrane"/>
    <property type="evidence" value="ECO:0007669"/>
    <property type="project" value="UniProtKB-SubCell"/>
</dbReference>
<evidence type="ECO:0000259" key="7">
    <source>
        <dbReference type="Pfam" id="PF02687"/>
    </source>
</evidence>
<dbReference type="OrthoDB" id="3171962at2"/>
<keyword evidence="2" id="KW-1003">Cell membrane</keyword>
<evidence type="ECO:0000256" key="2">
    <source>
        <dbReference type="ARBA" id="ARBA00022475"/>
    </source>
</evidence>
<organism evidence="8 9">
    <name type="scientific">Cryptosporangium phraense</name>
    <dbReference type="NCBI Taxonomy" id="2593070"/>
    <lineage>
        <taxon>Bacteria</taxon>
        <taxon>Bacillati</taxon>
        <taxon>Actinomycetota</taxon>
        <taxon>Actinomycetes</taxon>
        <taxon>Cryptosporangiales</taxon>
        <taxon>Cryptosporangiaceae</taxon>
        <taxon>Cryptosporangium</taxon>
    </lineage>
</organism>
<feature type="domain" description="ABC3 transporter permease C-terminal" evidence="7">
    <location>
        <begin position="57"/>
        <end position="166"/>
    </location>
</feature>
<evidence type="ECO:0000313" key="8">
    <source>
        <dbReference type="EMBL" id="TQS45259.1"/>
    </source>
</evidence>
<evidence type="ECO:0000256" key="3">
    <source>
        <dbReference type="ARBA" id="ARBA00022692"/>
    </source>
</evidence>
<keyword evidence="9" id="KW-1185">Reference proteome</keyword>
<reference evidence="8 9" key="1">
    <citation type="submission" date="2019-07" db="EMBL/GenBank/DDBJ databases">
        <title>Cryptosporangium phraense sp. nov., isolated from plant litter.</title>
        <authorList>
            <person name="Suriyachadkun C."/>
        </authorList>
    </citation>
    <scope>NUCLEOTIDE SEQUENCE [LARGE SCALE GENOMIC DNA]</scope>
    <source>
        <strain evidence="8 9">A-T 5661</strain>
    </source>
</reference>
<name>A0A545AVA0_9ACTN</name>
<evidence type="ECO:0000256" key="1">
    <source>
        <dbReference type="ARBA" id="ARBA00004651"/>
    </source>
</evidence>
<feature type="transmembrane region" description="Helical" evidence="6">
    <location>
        <begin position="194"/>
        <end position="214"/>
    </location>
</feature>
<feature type="transmembrane region" description="Helical" evidence="6">
    <location>
        <begin position="101"/>
        <end position="125"/>
    </location>
</feature>
<gene>
    <name evidence="8" type="ORF">FL583_09160</name>
</gene>
<sequence length="427" mass="43466">MLRLILSDLLTNRRIWLGTLVVSAATATTVAVAASLVETGVRIGGDVGLALGAVSGSVLVFSVVAAVIVLGTVANLTVALQRRDYALWQLVGVLPTRVGRVVSAQLFLVAVVGAVLGCLATAPFLQAFFDFSLKDSSGLGRPRVSFGPVSIASVIVLVTVLVVLGGRRAAGRAGRVSPLESLREPELPGLRMSAWRWVSGIGFALVALAVASSLPGTAVDRLSVPLMLIGALLAAVVSAFGPIVFPRVLAGWTGLVPQSISWYLARNSARHNLSRSSAVISSLTVAIALVGTFYSSTDAASSGTVVLILGGPLLLSLLGAAVAVAMSSRTREREGALIRAAGGTEETLVVAAVWEAVVYVVTASLLGVAVVVGTALIGAWAASAAPRWGLGPVLVTALAGLVLMLVATVIPTALASRRAVPAVLAAE</sequence>
<keyword evidence="3 6" id="KW-0812">Transmembrane</keyword>
<feature type="transmembrane region" description="Helical" evidence="6">
    <location>
        <begin position="273"/>
        <end position="294"/>
    </location>
</feature>
<keyword evidence="5 6" id="KW-0472">Membrane</keyword>
<dbReference type="Proteomes" id="UP000317982">
    <property type="component" value="Unassembled WGS sequence"/>
</dbReference>
<dbReference type="InParanoid" id="A0A545AVA0"/>
<evidence type="ECO:0000313" key="9">
    <source>
        <dbReference type="Proteomes" id="UP000317982"/>
    </source>
</evidence>
<dbReference type="EMBL" id="VIRS01000005">
    <property type="protein sequence ID" value="TQS45259.1"/>
    <property type="molecule type" value="Genomic_DNA"/>
</dbReference>
<feature type="transmembrane region" description="Helical" evidence="6">
    <location>
        <begin position="393"/>
        <end position="414"/>
    </location>
</feature>
<accession>A0A545AVA0</accession>
<protein>
    <submittedName>
        <fullName evidence="8">FtsX-like permease family protein</fullName>
    </submittedName>
</protein>